<gene>
    <name evidence="4" type="ORF">HHE94_00530</name>
</gene>
<dbReference type="RefSeq" id="WP_169043483.1">
    <property type="nucleotide sequence ID" value="NZ_JABBYB010000001.1"/>
</dbReference>
<dbReference type="AlphaFoldDB" id="A0AAP6Y160"/>
<accession>A0AAP6Y160</accession>
<evidence type="ECO:0000259" key="3">
    <source>
        <dbReference type="Pfam" id="PF13511"/>
    </source>
</evidence>
<proteinExistence type="predicted"/>
<comment type="caution">
    <text evidence="4">The sequence shown here is derived from an EMBL/GenBank/DDBJ whole genome shotgun (WGS) entry which is preliminary data.</text>
</comment>
<evidence type="ECO:0000313" key="4">
    <source>
        <dbReference type="EMBL" id="NMP01210.1"/>
    </source>
</evidence>
<dbReference type="EMBL" id="JABBYB010000001">
    <property type="protein sequence ID" value="NMP01210.1"/>
    <property type="molecule type" value="Genomic_DNA"/>
</dbReference>
<evidence type="ECO:0000256" key="1">
    <source>
        <dbReference type="SAM" id="Coils"/>
    </source>
</evidence>
<feature type="domain" description="DUF4124" evidence="3">
    <location>
        <begin position="14"/>
        <end position="56"/>
    </location>
</feature>
<feature type="signal peptide" evidence="2">
    <location>
        <begin position="1"/>
        <end position="23"/>
    </location>
</feature>
<feature type="coiled-coil region" evidence="1">
    <location>
        <begin position="130"/>
        <end position="157"/>
    </location>
</feature>
<evidence type="ECO:0000313" key="5">
    <source>
        <dbReference type="Proteomes" id="UP000549590"/>
    </source>
</evidence>
<dbReference type="Pfam" id="PF13511">
    <property type="entry name" value="DUF4124"/>
    <property type="match status" value="1"/>
</dbReference>
<dbReference type="Proteomes" id="UP000549590">
    <property type="component" value="Unassembled WGS sequence"/>
</dbReference>
<feature type="chain" id="PRO_5042821082" evidence="2">
    <location>
        <begin position="24"/>
        <end position="199"/>
    </location>
</feature>
<sequence length="199" mass="22958">MPNNQMKRKLFFGLILFSATASSQQVYSWVDKNGVRHFSDVPTDQKAEVVEGIESTPTVQKVVVKTNNRIHGFEDEPEEHIPGSEVIIKGTGARLSCNKLIAYKGNIFQGITRSKFHDSDTPKRKALVGLRMHENTKEKLKKENQRLQTHLEKQQEYYKKNESIKYAIDNSLDQIAENKCEIQVHLRYMELIQKKINSL</sequence>
<evidence type="ECO:0000256" key="2">
    <source>
        <dbReference type="SAM" id="SignalP"/>
    </source>
</evidence>
<protein>
    <submittedName>
        <fullName evidence="4">DUF4124 domain-containing protein</fullName>
    </submittedName>
</protein>
<reference evidence="4 5" key="1">
    <citation type="submission" date="2020-04" db="EMBL/GenBank/DDBJ databases">
        <title>Genome sequencing and assembly of Pseudoalteromonas arctica.</title>
        <authorList>
            <person name="Cook G.M."/>
        </authorList>
    </citation>
    <scope>NUCLEOTIDE SEQUENCE [LARGE SCALE GENOMIC DNA]</scope>
    <source>
        <strain evidence="4 5">NEC-BIFX-2020_001</strain>
    </source>
</reference>
<keyword evidence="1" id="KW-0175">Coiled coil</keyword>
<name>A0AAP6Y160_9GAMM</name>
<organism evidence="4 5">
    <name type="scientific">Pseudoalteromonas arctica</name>
    <dbReference type="NCBI Taxonomy" id="394751"/>
    <lineage>
        <taxon>Bacteria</taxon>
        <taxon>Pseudomonadati</taxon>
        <taxon>Pseudomonadota</taxon>
        <taxon>Gammaproteobacteria</taxon>
        <taxon>Alteromonadales</taxon>
        <taxon>Pseudoalteromonadaceae</taxon>
        <taxon>Pseudoalteromonas</taxon>
    </lineage>
</organism>
<dbReference type="InterPro" id="IPR025392">
    <property type="entry name" value="DUF4124"/>
</dbReference>
<keyword evidence="2" id="KW-0732">Signal</keyword>